<sequence>MAHQLHFVLFPLMSPGHFIPIVDMAKLLAQHGPTVTIITTPLIAARFRHTIDRAAASGLPLRLLDFTFPSTEVGLPNGCETLETVTSQDLLKKFYVALHMLQQPFEQLLERLEPKPTCMIVDKYLPWAAETARKFRIPRILFDVMSCFYLLCFHTLHVSEVHESVTASEPFVLPNFPDTIVLTKSQLPGLFNPGSLDAVRLKEFRERISVSESEAYGIVLNTFEELEHRYVDEIRKVKGQKIWCIGPLSLCNKDSSDKAQRGDMASIDEIECLKWLDEQEPGSVIYACLGSISRLCPPQLVELGLGLELSKRPFIWVIRGDEKAEEVYKWIEEDGFEERVKGRGLIIRGWAPQVLILDHPAVGAFLTHCGWNSTLEGVCAGVPMVTWPICAEQFINEKLVEAVLETGVSVGAEAVVSLFDEDKRGVVVKREAVRNAVEKVMGGGEAAEEKRKRARELGEMAKRAVEDGGSSSLNVKLLIQDMMEQANNMTPTEDHK</sequence>
<organism evidence="1 2">
    <name type="scientific">Vaccinium darrowii</name>
    <dbReference type="NCBI Taxonomy" id="229202"/>
    <lineage>
        <taxon>Eukaryota</taxon>
        <taxon>Viridiplantae</taxon>
        <taxon>Streptophyta</taxon>
        <taxon>Embryophyta</taxon>
        <taxon>Tracheophyta</taxon>
        <taxon>Spermatophyta</taxon>
        <taxon>Magnoliopsida</taxon>
        <taxon>eudicotyledons</taxon>
        <taxon>Gunneridae</taxon>
        <taxon>Pentapetalae</taxon>
        <taxon>asterids</taxon>
        <taxon>Ericales</taxon>
        <taxon>Ericaceae</taxon>
        <taxon>Vaccinioideae</taxon>
        <taxon>Vaccinieae</taxon>
        <taxon>Vaccinium</taxon>
    </lineage>
</organism>
<gene>
    <name evidence="1" type="ORF">Vadar_025003</name>
</gene>
<evidence type="ECO:0000313" key="1">
    <source>
        <dbReference type="EMBL" id="KAH7844163.1"/>
    </source>
</evidence>
<keyword evidence="2" id="KW-1185">Reference proteome</keyword>
<comment type="caution">
    <text evidence="1">The sequence shown here is derived from an EMBL/GenBank/DDBJ whole genome shotgun (WGS) entry which is preliminary data.</text>
</comment>
<reference evidence="1 2" key="1">
    <citation type="journal article" date="2021" name="Hortic Res">
        <title>High-quality reference genome and annotation aids understanding of berry development for evergreen blueberry (Vaccinium darrowii).</title>
        <authorList>
            <person name="Yu J."/>
            <person name="Hulse-Kemp A.M."/>
            <person name="Babiker E."/>
            <person name="Staton M."/>
        </authorList>
    </citation>
    <scope>NUCLEOTIDE SEQUENCE [LARGE SCALE GENOMIC DNA]</scope>
    <source>
        <strain evidence="2">cv. NJ 8807/NJ 8810</strain>
        <tissue evidence="1">Young leaf</tissue>
    </source>
</reference>
<protein>
    <submittedName>
        <fullName evidence="1">Uncharacterized protein</fullName>
    </submittedName>
</protein>
<dbReference type="Proteomes" id="UP000828048">
    <property type="component" value="Chromosome 1"/>
</dbReference>
<name>A0ACB7XTN7_9ERIC</name>
<proteinExistence type="predicted"/>
<accession>A0ACB7XTN7</accession>
<dbReference type="EMBL" id="CM037151">
    <property type="protein sequence ID" value="KAH7844163.1"/>
    <property type="molecule type" value="Genomic_DNA"/>
</dbReference>
<evidence type="ECO:0000313" key="2">
    <source>
        <dbReference type="Proteomes" id="UP000828048"/>
    </source>
</evidence>